<dbReference type="KEGG" id="fwa:DCMF_13900"/>
<sequence length="76" mass="8733">MIPVRPLMAPLKISIDIEKTKDLRMGSVQKYSLSLGGQKVELSKGEYTLYQWKLFVIPEVLKKLDLPQFTIKPVKD</sequence>
<accession>A0A3G1KTB5</accession>
<dbReference type="Proteomes" id="UP000323521">
    <property type="component" value="Chromosome"/>
</dbReference>
<dbReference type="EMBL" id="CP017634">
    <property type="protein sequence ID" value="ATW25711.1"/>
    <property type="molecule type" value="Genomic_DNA"/>
</dbReference>
<evidence type="ECO:0000313" key="2">
    <source>
        <dbReference type="Proteomes" id="UP000323521"/>
    </source>
</evidence>
<name>A0A3G1KTB5_FORW1</name>
<keyword evidence="2" id="KW-1185">Reference proteome</keyword>
<gene>
    <name evidence="1" type="ORF">DCMF_13900</name>
</gene>
<evidence type="ECO:0000313" key="1">
    <source>
        <dbReference type="EMBL" id="ATW25711.1"/>
    </source>
</evidence>
<dbReference type="AlphaFoldDB" id="A0A3G1KTB5"/>
<proteinExistence type="predicted"/>
<reference evidence="1 2" key="1">
    <citation type="submission" date="2016-10" db="EMBL/GenBank/DDBJ databases">
        <title>Complete Genome Sequence of Peptococcaceae strain DCMF.</title>
        <authorList>
            <person name="Edwards R.J."/>
            <person name="Holland S.I."/>
            <person name="Deshpande N.P."/>
            <person name="Wong Y.K."/>
            <person name="Ertan H."/>
            <person name="Manefield M."/>
            <person name="Russell T.L."/>
            <person name="Lee M.J."/>
        </authorList>
    </citation>
    <scope>NUCLEOTIDE SEQUENCE [LARGE SCALE GENOMIC DNA]</scope>
    <source>
        <strain evidence="1 2">DCMF</strain>
    </source>
</reference>
<protein>
    <submittedName>
        <fullName evidence="1">Uncharacterized protein</fullName>
    </submittedName>
</protein>
<organism evidence="1 2">
    <name type="scientific">Formimonas warabiya</name>
    <dbReference type="NCBI Taxonomy" id="1761012"/>
    <lineage>
        <taxon>Bacteria</taxon>
        <taxon>Bacillati</taxon>
        <taxon>Bacillota</taxon>
        <taxon>Clostridia</taxon>
        <taxon>Eubacteriales</taxon>
        <taxon>Peptococcaceae</taxon>
        <taxon>Candidatus Formimonas</taxon>
    </lineage>
</organism>